<accession>A0ABZ3FSE2</accession>
<feature type="region of interest" description="Disordered" evidence="8">
    <location>
        <begin position="1"/>
        <end position="35"/>
    </location>
</feature>
<keyword evidence="5 9" id="KW-0812">Transmembrane</keyword>
<evidence type="ECO:0000313" key="11">
    <source>
        <dbReference type="Proteomes" id="UP001442841"/>
    </source>
</evidence>
<feature type="transmembrane region" description="Helical" evidence="9">
    <location>
        <begin position="54"/>
        <end position="72"/>
    </location>
</feature>
<organism evidence="10 11">
    <name type="scientific">Ammonicoccus fulvus</name>
    <dbReference type="NCBI Taxonomy" id="3138240"/>
    <lineage>
        <taxon>Bacteria</taxon>
        <taxon>Bacillati</taxon>
        <taxon>Actinomycetota</taxon>
        <taxon>Actinomycetes</taxon>
        <taxon>Propionibacteriales</taxon>
        <taxon>Propionibacteriaceae</taxon>
        <taxon>Ammonicoccus</taxon>
    </lineage>
</organism>
<evidence type="ECO:0000256" key="1">
    <source>
        <dbReference type="ARBA" id="ARBA00004651"/>
    </source>
</evidence>
<dbReference type="PANTHER" id="PTHR21716">
    <property type="entry name" value="TRANSMEMBRANE PROTEIN"/>
    <property type="match status" value="1"/>
</dbReference>
<evidence type="ECO:0000256" key="7">
    <source>
        <dbReference type="ARBA" id="ARBA00023136"/>
    </source>
</evidence>
<evidence type="ECO:0000256" key="3">
    <source>
        <dbReference type="ARBA" id="ARBA00022448"/>
    </source>
</evidence>
<evidence type="ECO:0000313" key="10">
    <source>
        <dbReference type="EMBL" id="XAN08983.1"/>
    </source>
</evidence>
<feature type="transmembrane region" description="Helical" evidence="9">
    <location>
        <begin position="78"/>
        <end position="95"/>
    </location>
</feature>
<comment type="subcellular location">
    <subcellularLocation>
        <location evidence="1">Cell membrane</location>
        <topology evidence="1">Multi-pass membrane protein</topology>
    </subcellularLocation>
</comment>
<keyword evidence="6 9" id="KW-1133">Transmembrane helix</keyword>
<evidence type="ECO:0000256" key="9">
    <source>
        <dbReference type="SAM" id="Phobius"/>
    </source>
</evidence>
<dbReference type="Proteomes" id="UP001442841">
    <property type="component" value="Chromosome"/>
</dbReference>
<dbReference type="EMBL" id="CP154795">
    <property type="protein sequence ID" value="XAN08983.1"/>
    <property type="molecule type" value="Genomic_DNA"/>
</dbReference>
<name>A0ABZ3FSE2_9ACTN</name>
<reference evidence="10 11" key="1">
    <citation type="submission" date="2024-04" db="EMBL/GenBank/DDBJ databases">
        <title>Isolation of an actinomycete strain from pig manure.</title>
        <authorList>
            <person name="Gong T."/>
            <person name="Yu Z."/>
            <person name="An M."/>
            <person name="Wei C."/>
            <person name="Yang W."/>
            <person name="Liu L."/>
        </authorList>
    </citation>
    <scope>NUCLEOTIDE SEQUENCE [LARGE SCALE GENOMIC DNA]</scope>
    <source>
        <strain evidence="10 11">ZF39</strain>
    </source>
</reference>
<keyword evidence="11" id="KW-1185">Reference proteome</keyword>
<dbReference type="InterPro" id="IPR002549">
    <property type="entry name" value="AI-2E-like"/>
</dbReference>
<keyword evidence="3" id="KW-0813">Transport</keyword>
<dbReference type="RefSeq" id="WP_425310418.1">
    <property type="nucleotide sequence ID" value="NZ_CP154795.1"/>
</dbReference>
<evidence type="ECO:0000256" key="8">
    <source>
        <dbReference type="SAM" id="MobiDB-lite"/>
    </source>
</evidence>
<feature type="transmembrane region" description="Helical" evidence="9">
    <location>
        <begin position="254"/>
        <end position="273"/>
    </location>
</feature>
<evidence type="ECO:0000256" key="5">
    <source>
        <dbReference type="ARBA" id="ARBA00022692"/>
    </source>
</evidence>
<comment type="similarity">
    <text evidence="2">Belongs to the autoinducer-2 exporter (AI-2E) (TC 2.A.86) family.</text>
</comment>
<evidence type="ECO:0000256" key="2">
    <source>
        <dbReference type="ARBA" id="ARBA00009773"/>
    </source>
</evidence>
<gene>
    <name evidence="10" type="ORF">AADG42_17260</name>
</gene>
<feature type="compositionally biased region" description="Low complexity" evidence="8">
    <location>
        <begin position="437"/>
        <end position="446"/>
    </location>
</feature>
<feature type="region of interest" description="Disordered" evidence="8">
    <location>
        <begin position="426"/>
        <end position="532"/>
    </location>
</feature>
<feature type="transmembrane region" description="Helical" evidence="9">
    <location>
        <begin position="107"/>
        <end position="129"/>
    </location>
</feature>
<feature type="transmembrane region" description="Helical" evidence="9">
    <location>
        <begin position="311"/>
        <end position="327"/>
    </location>
</feature>
<feature type="transmembrane region" description="Helical" evidence="9">
    <location>
        <begin position="195"/>
        <end position="213"/>
    </location>
</feature>
<keyword evidence="7 9" id="KW-0472">Membrane</keyword>
<protein>
    <submittedName>
        <fullName evidence="10">AI-2E family transporter</fullName>
    </submittedName>
</protein>
<feature type="transmembrane region" description="Helical" evidence="9">
    <location>
        <begin position="279"/>
        <end position="304"/>
    </location>
</feature>
<feature type="transmembrane region" description="Helical" evidence="9">
    <location>
        <begin position="347"/>
        <end position="378"/>
    </location>
</feature>
<keyword evidence="4" id="KW-1003">Cell membrane</keyword>
<dbReference type="PANTHER" id="PTHR21716:SF53">
    <property type="entry name" value="PERMEASE PERM-RELATED"/>
    <property type="match status" value="1"/>
</dbReference>
<dbReference type="Pfam" id="PF01594">
    <property type="entry name" value="AI-2E_transport"/>
    <property type="match status" value="1"/>
</dbReference>
<evidence type="ECO:0000256" key="4">
    <source>
        <dbReference type="ARBA" id="ARBA00022475"/>
    </source>
</evidence>
<sequence>MTDPRQPEPEQPFPPELDGPSQRGPLGLPADAASDPHIDRGTVIGLAVKSMGRWGWSLIGIMVATAAIFWLLARLQVGIIPIMLSIIICTVLSPLKRALMRIKVPGGLAAAIVLLLFVAIVGGLLASVAPGLVVQISLVVSQASRGLQQLERWMAGPPLNIDNEQLQELTTQVTTWLQGQAANIASGFVTGVSTLGSALITFLLVLMLTFFFLKDGHRFLPAVRQLAGRRAGQHLSEVLARIWNTLGAFIRTQAVVGAIDAIFIGLGLMILQVPLVMPLMIITFLFSFIPTVGAVVAGALAVLVALVSNSFTAALWTLGIVLAVQQIESNVVFPVLQRRSVDVHPAISLVSVAIGGTTFGLVGAFLAVPVVATALVLLRYLSEQIDVISGERDPNTIRVVTPDGALAAAATAQLSRLFRTRLLHHKDPQQEPPTPAEPAAAAAAPAAEPPRTRFGALVRRLRPRPAPDTSAQPTSPAPPPNQVKPTAATKPPGANSTGAAPSAATTPPTKTSPAPPPGSAGQATPPDRNSYE</sequence>
<evidence type="ECO:0000256" key="6">
    <source>
        <dbReference type="ARBA" id="ARBA00022989"/>
    </source>
</evidence>
<proteinExistence type="inferred from homology"/>
<feature type="compositionally biased region" description="Low complexity" evidence="8">
    <location>
        <begin position="491"/>
        <end position="512"/>
    </location>
</feature>